<organism evidence="1 2">
    <name type="scientific">Amycolatopsis pretoriensis</name>
    <dbReference type="NCBI Taxonomy" id="218821"/>
    <lineage>
        <taxon>Bacteria</taxon>
        <taxon>Bacillati</taxon>
        <taxon>Actinomycetota</taxon>
        <taxon>Actinomycetes</taxon>
        <taxon>Pseudonocardiales</taxon>
        <taxon>Pseudonocardiaceae</taxon>
        <taxon>Amycolatopsis</taxon>
    </lineage>
</organism>
<dbReference type="EMBL" id="FNUJ01000014">
    <property type="protein sequence ID" value="SEF37495.1"/>
    <property type="molecule type" value="Genomic_DNA"/>
</dbReference>
<reference evidence="2" key="1">
    <citation type="submission" date="2016-10" db="EMBL/GenBank/DDBJ databases">
        <authorList>
            <person name="Varghese N."/>
            <person name="Submissions S."/>
        </authorList>
    </citation>
    <scope>NUCLEOTIDE SEQUENCE [LARGE SCALE GENOMIC DNA]</scope>
    <source>
        <strain evidence="2">DSM 44654</strain>
    </source>
</reference>
<keyword evidence="2" id="KW-1185">Reference proteome</keyword>
<protein>
    <submittedName>
        <fullName evidence="1">Uncharacterized protein</fullName>
    </submittedName>
</protein>
<name>A0A1H5RGJ3_9PSEU</name>
<gene>
    <name evidence="1" type="ORF">SAMN05421837_11455</name>
</gene>
<dbReference type="AlphaFoldDB" id="A0A1H5RGJ3"/>
<proteinExistence type="predicted"/>
<evidence type="ECO:0000313" key="1">
    <source>
        <dbReference type="EMBL" id="SEF37495.1"/>
    </source>
</evidence>
<accession>A0A1H5RGJ3</accession>
<sequence length="1095" mass="117538">MRALLARIDPLAAPARRRVLADTARALAGTPELTALLAELDAVPGLPRTWAAMMAVIAGDDTHLRRSLVSADALVAGLAMSHCARRGRHFDVLTAALPTAPLAWRHTLYRAVRATGATEWAQTLLPLVRIRFGDHEAAAVLPACEARTVTALLPELDFAVPNLAALARRHPAVVLAHLRRRLTEAGDAGRNATWARFGPALKHLVRHDPVQLVDLLSRSGPLTGLPAGTNRWLATAIAADPDRVAAILADPTRQIRFQPGRSTERSLRRATDESLTSLARTCLTDVTRLTALVRGLPPGRRATVLSGALGERNLQQAGLPMTMLDVLPWRSRHEQARRLLATRQVADHPDLRRQATARLPWPEAEPLLRDAIARPTAAERALGYPLLIGAAAATRDPDVVAGLLASLTRLANEQDPVRHAALAAVAAIPGWLLRSADPATLVKLATDAVQARDASWGTRQAVGTTAVDLVRQGTLAMRPGLVEGGLRILELSGGHAHTLTLHRLDRSLPRGAEHAVWSALRPRIASDARAGRYDLVLSLAAGLHRRAWTMPDLQTVVGEATGAADDNTVHRALQLWLAPPATRDERVEAVLRRDSSTITVTAVANAVSGRRTDLLDRVLDRPPRGRFATRGVRLVPTFGGSLRHWLPRQVARYAEVLADLATAPRKPVWERVSAVRRLASLPGARIEDVEPFLQDGEVAVVEAALAGLSRTDRPGAALGILLGHADTDRARVAVYAAGRAARTIPPAELGAALRPVLAGKKVTSRKEAIRLLAEHRVPGATGELAALWADPELHRDLRRAIVSAARRLLDDERAWQWLTEATGMTAVAAAVNEAVPLTIAEQHRARYGALVRAVAVNADSDTARIGLAAWPAWSLWDREGPAALVTLIGDLTSTATWRYAVEAVLTACAVTGDPAPVHDVVTTLVEKADVVVAGRDQPARQRLRLFLVRLAARLDASGEAMRTAVEQLSTTLAERAQYRTDALLLAVSALPGRGDLLPALRRIAALADRPAPAWQAADRLAAWLAGHDPGRSELFGTAQGLTASPAEALLAASIASQAGPHAGWPRPWRELVSALRNDSDADVRERASQIFFAPE</sequence>
<dbReference type="STRING" id="218821.SAMN05421837_11455"/>
<dbReference type="Proteomes" id="UP000198878">
    <property type="component" value="Unassembled WGS sequence"/>
</dbReference>
<evidence type="ECO:0000313" key="2">
    <source>
        <dbReference type="Proteomes" id="UP000198878"/>
    </source>
</evidence>